<accession>A0ABT8YTR8</accession>
<dbReference type="InterPro" id="IPR000073">
    <property type="entry name" value="AB_hydrolase_1"/>
</dbReference>
<dbReference type="Gene3D" id="3.40.50.1820">
    <property type="entry name" value="alpha/beta hydrolase"/>
    <property type="match status" value="1"/>
</dbReference>
<dbReference type="EC" id="2.3.1.12" evidence="9"/>
<gene>
    <name evidence="9" type="ORF">Q4481_23440</name>
</gene>
<dbReference type="Pfam" id="PF02817">
    <property type="entry name" value="E3_binding"/>
    <property type="match status" value="1"/>
</dbReference>
<organism evidence="9 10">
    <name type="scientific">Rhizobium alvei</name>
    <dbReference type="NCBI Taxonomy" id="1132659"/>
    <lineage>
        <taxon>Bacteria</taxon>
        <taxon>Pseudomonadati</taxon>
        <taxon>Pseudomonadota</taxon>
        <taxon>Alphaproteobacteria</taxon>
        <taxon>Hyphomicrobiales</taxon>
        <taxon>Rhizobiaceae</taxon>
        <taxon>Rhizobium/Agrobacterium group</taxon>
        <taxon>Rhizobium</taxon>
    </lineage>
</organism>
<evidence type="ECO:0000256" key="4">
    <source>
        <dbReference type="ARBA" id="ARBA00022679"/>
    </source>
</evidence>
<dbReference type="PANTHER" id="PTHR43178">
    <property type="entry name" value="DIHYDROLIPOAMIDE ACETYLTRANSFERASE COMPONENT OF PYRUVATE DEHYDROGENASE COMPLEX"/>
    <property type="match status" value="1"/>
</dbReference>
<sequence length="442" mass="44758">MARPILMPQVGQDLTEGKVTAILVKVGDKVKKGDIVAEVESEKAVFEVECFETGTIIDIAYKVGDMAVVLEPLMMVGEEGEVYEKAAAQAPAVAPPAVVEVAAPAVLATKSVPAQVEALAPATALAVGGGSSPLARRLAVQAGIDITSVAGSGPRGAVVKRDIEAFQKNAPKGSVLAFTGASRGVAAKAGDSVIKSLQAGTGDPVLFIHGFGSELSSWRPFVSQLGIANTVLAVDLPAHGAAATGSAGDFDAIVQSVRSAMAAEGLERVHLVGHSLGAAVAAAIAGGGDLDVRSLTLIAPAGLGPRINGDFVSGFLSSSSEPALKAWLDLLVADPAKLPGVLVRATLSAREAGPVVENQARLAAGVFAGCTQLFSVREALARYEGPARIIVGQQDRIVPADHAEAAPAQVAVNRLPGVGHLPQLEAAPLVGRLVAQTIRSAG</sequence>
<dbReference type="PROSITE" id="PS51826">
    <property type="entry name" value="PSBD"/>
    <property type="match status" value="1"/>
</dbReference>
<evidence type="ECO:0000256" key="6">
    <source>
        <dbReference type="ARBA" id="ARBA00023315"/>
    </source>
</evidence>
<comment type="caution">
    <text evidence="9">The sequence shown here is derived from an EMBL/GenBank/DDBJ whole genome shotgun (WGS) entry which is preliminary data.</text>
</comment>
<name>A0ABT8YTR8_9HYPH</name>
<evidence type="ECO:0000256" key="3">
    <source>
        <dbReference type="ARBA" id="ARBA00011484"/>
    </source>
</evidence>
<evidence type="ECO:0000259" key="8">
    <source>
        <dbReference type="PROSITE" id="PS51826"/>
    </source>
</evidence>
<dbReference type="PRINTS" id="PR00111">
    <property type="entry name" value="ABHYDROLASE"/>
</dbReference>
<proteinExistence type="inferred from homology"/>
<dbReference type="Gene3D" id="2.40.50.100">
    <property type="match status" value="1"/>
</dbReference>
<comment type="cofactor">
    <cofactor evidence="1">
        <name>(R)-lipoate</name>
        <dbReference type="ChEBI" id="CHEBI:83088"/>
    </cofactor>
</comment>
<evidence type="ECO:0000256" key="5">
    <source>
        <dbReference type="ARBA" id="ARBA00022823"/>
    </source>
</evidence>
<keyword evidence="10" id="KW-1185">Reference proteome</keyword>
<dbReference type="InterPro" id="IPR036625">
    <property type="entry name" value="E3-bd_dom_sf"/>
</dbReference>
<dbReference type="RefSeq" id="WP_304378848.1">
    <property type="nucleotide sequence ID" value="NZ_JAUOZU010000023.1"/>
</dbReference>
<keyword evidence="4 9" id="KW-0808">Transferase</keyword>
<feature type="domain" description="Lipoyl-binding" evidence="7">
    <location>
        <begin position="2"/>
        <end position="77"/>
    </location>
</feature>
<dbReference type="NCBIfam" id="NF011457">
    <property type="entry name" value="PRK14875.1"/>
    <property type="match status" value="1"/>
</dbReference>
<keyword evidence="6 9" id="KW-0012">Acyltransferase</keyword>
<evidence type="ECO:0000256" key="2">
    <source>
        <dbReference type="ARBA" id="ARBA00007317"/>
    </source>
</evidence>
<keyword evidence="5" id="KW-0450">Lipoyl</keyword>
<dbReference type="InterPro" id="IPR029058">
    <property type="entry name" value="AB_hydrolase_fold"/>
</dbReference>
<dbReference type="SUPFAM" id="SSF53474">
    <property type="entry name" value="alpha/beta-Hydrolases"/>
    <property type="match status" value="1"/>
</dbReference>
<dbReference type="InterPro" id="IPR000089">
    <property type="entry name" value="Biotin_lipoyl"/>
</dbReference>
<protein>
    <submittedName>
        <fullName evidence="9">Acetoin dehydrogenase dihydrolipoyllysine-residue acetyltransferase subunit</fullName>
        <ecNumber evidence="9">2.3.1.12</ecNumber>
    </submittedName>
</protein>
<comment type="similarity">
    <text evidence="2">Belongs to the 2-oxoacid dehydrogenase family.</text>
</comment>
<comment type="subunit">
    <text evidence="3">Forms a 24-polypeptide structural core with octahedral symmetry.</text>
</comment>
<dbReference type="PANTHER" id="PTHR43178:SF5">
    <property type="entry name" value="LIPOAMIDE ACYLTRANSFERASE COMPONENT OF BRANCHED-CHAIN ALPHA-KETO ACID DEHYDROGENASE COMPLEX, MITOCHONDRIAL"/>
    <property type="match status" value="1"/>
</dbReference>
<dbReference type="Pfam" id="PF00364">
    <property type="entry name" value="Biotin_lipoyl"/>
    <property type="match status" value="1"/>
</dbReference>
<dbReference type="Gene3D" id="4.10.320.10">
    <property type="entry name" value="E3-binding domain"/>
    <property type="match status" value="1"/>
</dbReference>
<dbReference type="InterPro" id="IPR050743">
    <property type="entry name" value="2-oxoacid_DH_E2_comp"/>
</dbReference>
<dbReference type="InterPro" id="IPR004167">
    <property type="entry name" value="PSBD"/>
</dbReference>
<dbReference type="PROSITE" id="PS00189">
    <property type="entry name" value="LIPOYL"/>
    <property type="match status" value="1"/>
</dbReference>
<dbReference type="Pfam" id="PF12697">
    <property type="entry name" value="Abhydrolase_6"/>
    <property type="match status" value="1"/>
</dbReference>
<dbReference type="Proteomes" id="UP001174932">
    <property type="component" value="Unassembled WGS sequence"/>
</dbReference>
<evidence type="ECO:0000313" key="9">
    <source>
        <dbReference type="EMBL" id="MDO6966920.1"/>
    </source>
</evidence>
<dbReference type="SUPFAM" id="SSF51230">
    <property type="entry name" value="Single hybrid motif"/>
    <property type="match status" value="1"/>
</dbReference>
<feature type="domain" description="Peripheral subunit-binding (PSBD)" evidence="8">
    <location>
        <begin position="130"/>
        <end position="167"/>
    </location>
</feature>
<dbReference type="EMBL" id="JAUOZU010000023">
    <property type="protein sequence ID" value="MDO6966920.1"/>
    <property type="molecule type" value="Genomic_DNA"/>
</dbReference>
<dbReference type="GO" id="GO:0004742">
    <property type="term" value="F:dihydrolipoyllysine-residue acetyltransferase activity"/>
    <property type="evidence" value="ECO:0007669"/>
    <property type="project" value="UniProtKB-EC"/>
</dbReference>
<dbReference type="InterPro" id="IPR011053">
    <property type="entry name" value="Single_hybrid_motif"/>
</dbReference>
<evidence type="ECO:0000313" key="10">
    <source>
        <dbReference type="Proteomes" id="UP001174932"/>
    </source>
</evidence>
<dbReference type="SUPFAM" id="SSF47005">
    <property type="entry name" value="Peripheral subunit-binding domain of 2-oxo acid dehydrogenase complex"/>
    <property type="match status" value="1"/>
</dbReference>
<reference evidence="9" key="2">
    <citation type="submission" date="2023-07" db="EMBL/GenBank/DDBJ databases">
        <authorList>
            <person name="Shen H."/>
        </authorList>
    </citation>
    <scope>NUCLEOTIDE SEQUENCE</scope>
    <source>
        <strain evidence="9">TNR-22</strain>
    </source>
</reference>
<reference evidence="9" key="1">
    <citation type="journal article" date="2015" name="Int. J. Syst. Evol. Microbiol.">
        <title>Rhizobium alvei sp. nov., isolated from a freshwater river.</title>
        <authorList>
            <person name="Sheu S.Y."/>
            <person name="Huang H.W."/>
            <person name="Young C.C."/>
            <person name="Chen W.M."/>
        </authorList>
    </citation>
    <scope>NUCLEOTIDE SEQUENCE</scope>
    <source>
        <strain evidence="9">TNR-22</strain>
    </source>
</reference>
<evidence type="ECO:0000256" key="1">
    <source>
        <dbReference type="ARBA" id="ARBA00001938"/>
    </source>
</evidence>
<dbReference type="InterPro" id="IPR003016">
    <property type="entry name" value="2-oxoA_DH_lipoyl-BS"/>
</dbReference>
<dbReference type="PROSITE" id="PS50968">
    <property type="entry name" value="BIOTINYL_LIPOYL"/>
    <property type="match status" value="1"/>
</dbReference>
<dbReference type="CDD" id="cd06849">
    <property type="entry name" value="lipoyl_domain"/>
    <property type="match status" value="1"/>
</dbReference>
<evidence type="ECO:0000259" key="7">
    <source>
        <dbReference type="PROSITE" id="PS50968"/>
    </source>
</evidence>